<evidence type="ECO:0000313" key="3">
    <source>
        <dbReference type="EnsemblMetazoa" id="ASIC011075-PA"/>
    </source>
</evidence>
<dbReference type="Proteomes" id="UP000030765">
    <property type="component" value="Unassembled WGS sequence"/>
</dbReference>
<reference evidence="2 4" key="1">
    <citation type="journal article" date="2014" name="BMC Genomics">
        <title>Genome sequence of Anopheles sinensis provides insight into genetics basis of mosquito competence for malaria parasites.</title>
        <authorList>
            <person name="Zhou D."/>
            <person name="Zhang D."/>
            <person name="Ding G."/>
            <person name="Shi L."/>
            <person name="Hou Q."/>
            <person name="Ye Y."/>
            <person name="Xu Y."/>
            <person name="Zhou H."/>
            <person name="Xiong C."/>
            <person name="Li S."/>
            <person name="Yu J."/>
            <person name="Hong S."/>
            <person name="Yu X."/>
            <person name="Zou P."/>
            <person name="Chen C."/>
            <person name="Chang X."/>
            <person name="Wang W."/>
            <person name="Lv Y."/>
            <person name="Sun Y."/>
            <person name="Ma L."/>
            <person name="Shen B."/>
            <person name="Zhu C."/>
        </authorList>
    </citation>
    <scope>NUCLEOTIDE SEQUENCE [LARGE SCALE GENOMIC DNA]</scope>
</reference>
<sequence length="108" mass="11953">MIPSACLCACVLFGARIRNATTEANWPRPRPEYDESRAGRPPQDQNRQEQLKSHDGVRYAFSVATEEHANRRGGKQNETGQIGPRTNTHQSRLGSVCVGLKPSKHAAE</sequence>
<organism evidence="2">
    <name type="scientific">Anopheles sinensis</name>
    <name type="common">Mosquito</name>
    <dbReference type="NCBI Taxonomy" id="74873"/>
    <lineage>
        <taxon>Eukaryota</taxon>
        <taxon>Metazoa</taxon>
        <taxon>Ecdysozoa</taxon>
        <taxon>Arthropoda</taxon>
        <taxon>Hexapoda</taxon>
        <taxon>Insecta</taxon>
        <taxon>Pterygota</taxon>
        <taxon>Neoptera</taxon>
        <taxon>Endopterygota</taxon>
        <taxon>Diptera</taxon>
        <taxon>Nematocera</taxon>
        <taxon>Culicoidea</taxon>
        <taxon>Culicidae</taxon>
        <taxon>Anophelinae</taxon>
        <taxon>Anopheles</taxon>
    </lineage>
</organism>
<evidence type="ECO:0000313" key="4">
    <source>
        <dbReference type="Proteomes" id="UP000030765"/>
    </source>
</evidence>
<dbReference type="VEuPathDB" id="VectorBase:ASIC011075"/>
<feature type="compositionally biased region" description="Polar residues" evidence="1">
    <location>
        <begin position="76"/>
        <end position="93"/>
    </location>
</feature>
<feature type="compositionally biased region" description="Basic and acidic residues" evidence="1">
    <location>
        <begin position="29"/>
        <end position="38"/>
    </location>
</feature>
<dbReference type="AlphaFoldDB" id="A0A084VZ96"/>
<keyword evidence="4" id="KW-1185">Reference proteome</keyword>
<feature type="region of interest" description="Disordered" evidence="1">
    <location>
        <begin position="21"/>
        <end position="108"/>
    </location>
</feature>
<dbReference type="EnsemblMetazoa" id="ASIC011075-RA">
    <property type="protein sequence ID" value="ASIC011075-PA"/>
    <property type="gene ID" value="ASIC011075"/>
</dbReference>
<dbReference type="EMBL" id="KE525239">
    <property type="protein sequence ID" value="KFB43290.1"/>
    <property type="molecule type" value="Genomic_DNA"/>
</dbReference>
<reference evidence="3" key="2">
    <citation type="submission" date="2020-05" db="UniProtKB">
        <authorList>
            <consortium name="EnsemblMetazoa"/>
        </authorList>
    </citation>
    <scope>IDENTIFICATION</scope>
</reference>
<dbReference type="EMBL" id="ATLV01018617">
    <property type="status" value="NOT_ANNOTATED_CDS"/>
    <property type="molecule type" value="Genomic_DNA"/>
</dbReference>
<protein>
    <submittedName>
        <fullName evidence="2 3">Uncharacterized protein</fullName>
    </submittedName>
</protein>
<feature type="compositionally biased region" description="Basic and acidic residues" evidence="1">
    <location>
        <begin position="46"/>
        <end position="57"/>
    </location>
</feature>
<name>A0A084VZ96_ANOSI</name>
<evidence type="ECO:0000256" key="1">
    <source>
        <dbReference type="SAM" id="MobiDB-lite"/>
    </source>
</evidence>
<accession>A0A084VZ96</accession>
<proteinExistence type="predicted"/>
<gene>
    <name evidence="2" type="ORF">ZHAS_00011075</name>
</gene>
<evidence type="ECO:0000313" key="2">
    <source>
        <dbReference type="EMBL" id="KFB43290.1"/>
    </source>
</evidence>